<evidence type="ECO:0000256" key="2">
    <source>
        <dbReference type="ARBA" id="ARBA00022723"/>
    </source>
</evidence>
<feature type="non-terminal residue" evidence="8">
    <location>
        <position position="128"/>
    </location>
</feature>
<accession>A0A7K7LDD0</accession>
<keyword evidence="2" id="KW-0479">Metal-binding</keyword>
<keyword evidence="4" id="KW-0411">Iron-sulfur</keyword>
<protein>
    <submittedName>
        <fullName evidence="8">CISD3 protein</fullName>
    </submittedName>
</protein>
<evidence type="ECO:0000313" key="8">
    <source>
        <dbReference type="EMBL" id="NWZ28788.1"/>
    </source>
</evidence>
<evidence type="ECO:0000313" key="9">
    <source>
        <dbReference type="Proteomes" id="UP000525565"/>
    </source>
</evidence>
<dbReference type="InterPro" id="IPR018967">
    <property type="entry name" value="FeS-contain_CDGSH-typ"/>
</dbReference>
<feature type="region of interest" description="Disordered" evidence="6">
    <location>
        <begin position="24"/>
        <end position="50"/>
    </location>
</feature>
<evidence type="ECO:0000256" key="4">
    <source>
        <dbReference type="ARBA" id="ARBA00023014"/>
    </source>
</evidence>
<name>A0A7K7LDD0_9AVES</name>
<evidence type="ECO:0000256" key="1">
    <source>
        <dbReference type="ARBA" id="ARBA00022714"/>
    </source>
</evidence>
<dbReference type="InterPro" id="IPR052950">
    <property type="entry name" value="CISD"/>
</dbReference>
<dbReference type="InterPro" id="IPR042216">
    <property type="entry name" value="MitoNEET_CISD"/>
</dbReference>
<feature type="non-terminal residue" evidence="8">
    <location>
        <position position="1"/>
    </location>
</feature>
<comment type="caution">
    <text evidence="8">The sequence shown here is derived from an EMBL/GenBank/DDBJ whole genome shotgun (WGS) entry which is preliminary data.</text>
</comment>
<dbReference type="GO" id="GO:0046872">
    <property type="term" value="F:metal ion binding"/>
    <property type="evidence" value="ECO:0007669"/>
    <property type="project" value="UniProtKB-KW"/>
</dbReference>
<evidence type="ECO:0000256" key="5">
    <source>
        <dbReference type="ARBA" id="ARBA00034078"/>
    </source>
</evidence>
<dbReference type="PANTHER" id="PTHR46491:SF3">
    <property type="entry name" value="CDGSH IRON-SULFUR DOMAIN-CONTAINING PROTEIN 3, MITOCHONDRIAL"/>
    <property type="match status" value="1"/>
</dbReference>
<feature type="region of interest" description="Disordered" evidence="6">
    <location>
        <begin position="108"/>
        <end position="128"/>
    </location>
</feature>
<evidence type="ECO:0000256" key="3">
    <source>
        <dbReference type="ARBA" id="ARBA00023004"/>
    </source>
</evidence>
<dbReference type="EMBL" id="VZSO01000574">
    <property type="protein sequence ID" value="NWZ28788.1"/>
    <property type="molecule type" value="Genomic_DNA"/>
</dbReference>
<dbReference type="Gene3D" id="3.40.5.90">
    <property type="entry name" value="CDGSH iron-sulfur domain, mitoNEET-type"/>
    <property type="match status" value="2"/>
</dbReference>
<evidence type="ECO:0000256" key="6">
    <source>
        <dbReference type="SAM" id="MobiDB-lite"/>
    </source>
</evidence>
<feature type="domain" description="Iron-binding zinc finger CDGSH type" evidence="7">
    <location>
        <begin position="48"/>
        <end position="85"/>
    </location>
</feature>
<evidence type="ECO:0000259" key="7">
    <source>
        <dbReference type="SMART" id="SM00704"/>
    </source>
</evidence>
<feature type="compositionally biased region" description="Low complexity" evidence="6">
    <location>
        <begin position="26"/>
        <end position="44"/>
    </location>
</feature>
<dbReference type="Proteomes" id="UP000525565">
    <property type="component" value="Unassembled WGS sequence"/>
</dbReference>
<dbReference type="PANTHER" id="PTHR46491">
    <property type="entry name" value="CDGSH IRON SULFUR DOMAIN PROTEIN HOMOLOG"/>
    <property type="match status" value="1"/>
</dbReference>
<dbReference type="GO" id="GO:0051537">
    <property type="term" value="F:2 iron, 2 sulfur cluster binding"/>
    <property type="evidence" value="ECO:0007669"/>
    <property type="project" value="UniProtKB-KW"/>
</dbReference>
<organism evidence="8 9">
    <name type="scientific">Asarcornis scutulata</name>
    <dbReference type="NCBI Taxonomy" id="75869"/>
    <lineage>
        <taxon>Eukaryota</taxon>
        <taxon>Metazoa</taxon>
        <taxon>Chordata</taxon>
        <taxon>Craniata</taxon>
        <taxon>Vertebrata</taxon>
        <taxon>Euteleostomi</taxon>
        <taxon>Archelosauria</taxon>
        <taxon>Archosauria</taxon>
        <taxon>Dinosauria</taxon>
        <taxon>Saurischia</taxon>
        <taxon>Theropoda</taxon>
        <taxon>Coelurosauria</taxon>
        <taxon>Aves</taxon>
        <taxon>Neognathae</taxon>
        <taxon>Galloanserae</taxon>
        <taxon>Anseriformes</taxon>
        <taxon>Anatidae</taxon>
        <taxon>Anatinae</taxon>
        <taxon>Asarcornis</taxon>
    </lineage>
</organism>
<gene>
    <name evidence="8" type="primary">Cisd3</name>
    <name evidence="8" type="ORF">ASASCU_R14741</name>
</gene>
<keyword evidence="3" id="KW-0408">Iron</keyword>
<reference evidence="8 9" key="1">
    <citation type="submission" date="2019-09" db="EMBL/GenBank/DDBJ databases">
        <title>Bird 10,000 Genomes (B10K) Project - Family phase.</title>
        <authorList>
            <person name="Zhang G."/>
        </authorList>
    </citation>
    <scope>NUCLEOTIDE SEQUENCE [LARGE SCALE GENOMIC DNA]</scope>
    <source>
        <strain evidence="8">OUT-0051</strain>
        <tissue evidence="8">Kidney</tissue>
    </source>
</reference>
<dbReference type="Pfam" id="PF09360">
    <property type="entry name" value="zf-CDGSH"/>
    <property type="match status" value="1"/>
</dbReference>
<comment type="cofactor">
    <cofactor evidence="5">
        <name>[2Fe-2S] cluster</name>
        <dbReference type="ChEBI" id="CHEBI:190135"/>
    </cofactor>
</comment>
<feature type="domain" description="Iron-binding zinc finger CDGSH type" evidence="7">
    <location>
        <begin position="86"/>
        <end position="123"/>
    </location>
</feature>
<keyword evidence="1" id="KW-0001">2Fe-2S</keyword>
<dbReference type="GO" id="GO:0005739">
    <property type="term" value="C:mitochondrion"/>
    <property type="evidence" value="ECO:0007669"/>
    <property type="project" value="TreeGrafter"/>
</dbReference>
<dbReference type="AlphaFoldDB" id="A0A7K7LDD0"/>
<sequence length="128" mass="12945">PGGGAGAMLRLGAVTLRVLRGGRARAPPGALLSPALSSAPSAPSSAPPQPLVVELKAGKKYAWCSCGHSKTQPFCDGSHRTAAPGVSPLRFTAEADGAAPLCACKRTRTPPFCDGSHREQAAPPGPRP</sequence>
<keyword evidence="9" id="KW-1185">Reference proteome</keyword>
<dbReference type="SMART" id="SM00704">
    <property type="entry name" value="ZnF_CDGSH"/>
    <property type="match status" value="2"/>
</dbReference>
<proteinExistence type="predicted"/>